<feature type="transmembrane region" description="Helical" evidence="1">
    <location>
        <begin position="123"/>
        <end position="141"/>
    </location>
</feature>
<feature type="transmembrane region" description="Helical" evidence="1">
    <location>
        <begin position="51"/>
        <end position="72"/>
    </location>
</feature>
<sequence length="192" mass="21767">MNAHQAHIQNDKDNEALKRKPVQFENEVRTKDDYKNIVEIMRTKSSKDAQVISRVFNFVGGFFMIVFILFTYNSFKAAGTKKPPKLPLIGTEIKTENPLVVCELFVVSLQAAIFIIGKPHFGIIGKLVVFGLVLSDMYIVVNSFKHGWIEMIFWLLPTILLILSGITQAAIVNAANAIDEYEKKVMKNFKDE</sequence>
<keyword evidence="1" id="KW-0472">Membrane</keyword>
<keyword evidence="1" id="KW-1133">Transmembrane helix</keyword>
<feature type="transmembrane region" description="Helical" evidence="1">
    <location>
        <begin position="153"/>
        <end position="178"/>
    </location>
</feature>
<dbReference type="EMBL" id="MBFU01000454">
    <property type="protein sequence ID" value="PVZ99254.1"/>
    <property type="molecule type" value="Genomic_DNA"/>
</dbReference>
<accession>A0A2U1J2H8</accession>
<keyword evidence="3" id="KW-1185">Reference proteome</keyword>
<evidence type="ECO:0000313" key="3">
    <source>
        <dbReference type="Proteomes" id="UP000245591"/>
    </source>
</evidence>
<gene>
    <name evidence="2" type="ORF">BB558_004744</name>
</gene>
<dbReference type="AlphaFoldDB" id="A0A2U1J2H8"/>
<organism evidence="2 3">
    <name type="scientific">Smittium angustum</name>
    <dbReference type="NCBI Taxonomy" id="133377"/>
    <lineage>
        <taxon>Eukaryota</taxon>
        <taxon>Fungi</taxon>
        <taxon>Fungi incertae sedis</taxon>
        <taxon>Zoopagomycota</taxon>
        <taxon>Kickxellomycotina</taxon>
        <taxon>Harpellomycetes</taxon>
        <taxon>Harpellales</taxon>
        <taxon>Legeriomycetaceae</taxon>
        <taxon>Smittium</taxon>
    </lineage>
</organism>
<evidence type="ECO:0000256" key="1">
    <source>
        <dbReference type="SAM" id="Phobius"/>
    </source>
</evidence>
<name>A0A2U1J2H8_SMIAN</name>
<keyword evidence="1" id="KW-0812">Transmembrane</keyword>
<reference evidence="2 3" key="1">
    <citation type="journal article" date="2018" name="MBio">
        <title>Comparative Genomics Reveals the Core Gene Toolbox for the Fungus-Insect Symbiosis.</title>
        <authorList>
            <person name="Wang Y."/>
            <person name="Stata M."/>
            <person name="Wang W."/>
            <person name="Stajich J.E."/>
            <person name="White M.M."/>
            <person name="Moncalvo J.M."/>
        </authorList>
    </citation>
    <scope>NUCLEOTIDE SEQUENCE [LARGE SCALE GENOMIC DNA]</scope>
    <source>
        <strain evidence="2 3">AUS-126-30</strain>
    </source>
</reference>
<dbReference type="Proteomes" id="UP000245591">
    <property type="component" value="Unassembled WGS sequence"/>
</dbReference>
<comment type="caution">
    <text evidence="2">The sequence shown here is derived from an EMBL/GenBank/DDBJ whole genome shotgun (WGS) entry which is preliminary data.</text>
</comment>
<evidence type="ECO:0000313" key="2">
    <source>
        <dbReference type="EMBL" id="PVZ99254.1"/>
    </source>
</evidence>
<proteinExistence type="predicted"/>
<protein>
    <submittedName>
        <fullName evidence="2">Uncharacterized protein</fullName>
    </submittedName>
</protein>
<feature type="transmembrane region" description="Helical" evidence="1">
    <location>
        <begin position="98"/>
        <end position="116"/>
    </location>
</feature>